<accession>A0A848KD29</accession>
<dbReference type="Pfam" id="PF18598">
    <property type="entry name" value="TetR_C_36"/>
    <property type="match status" value="1"/>
</dbReference>
<gene>
    <name evidence="2" type="ORF">FGL95_10540</name>
</gene>
<sequence>MAVQAARQAFIAGERVDMQKLAADLGVDRTTLFRWVGNRDKLLATVLWSLGAPTFRNAIEQTESTGPARVADATGKFVQDLIDAPYFRVFLQREPERALRLLTTKASIVQHEMVSATERLLQQELDRGHLSHSLSAHDLAYLIARVAESFIYADLITGERPDASKAAIAIAALLGDQQYKPKRSQQ</sequence>
<feature type="domain" description="QsdR TetR regulatory C-terminal" evidence="1">
    <location>
        <begin position="65"/>
        <end position="175"/>
    </location>
</feature>
<proteinExistence type="predicted"/>
<evidence type="ECO:0000313" key="2">
    <source>
        <dbReference type="EMBL" id="NMN95468.1"/>
    </source>
</evidence>
<reference evidence="2 3" key="2">
    <citation type="submission" date="2020-06" db="EMBL/GenBank/DDBJ databases">
        <title>Antribacter stalactiti gen. nov., sp. nov., a new member of the family Nacardiaceae isolated from a cave.</title>
        <authorList>
            <person name="Kim I.S."/>
        </authorList>
    </citation>
    <scope>NUCLEOTIDE SEQUENCE [LARGE SCALE GENOMIC DNA]</scope>
    <source>
        <strain evidence="2 3">YC2-7</strain>
    </source>
</reference>
<protein>
    <submittedName>
        <fullName evidence="2">TetR/AcrR family transcriptional regulator</fullName>
    </submittedName>
</protein>
<evidence type="ECO:0000313" key="3">
    <source>
        <dbReference type="Proteomes" id="UP000535543"/>
    </source>
</evidence>
<dbReference type="Gene3D" id="1.10.357.10">
    <property type="entry name" value="Tetracycline Repressor, domain 2"/>
    <property type="match status" value="1"/>
</dbReference>
<name>A0A848KD29_9NOCA</name>
<dbReference type="InterPro" id="IPR009057">
    <property type="entry name" value="Homeodomain-like_sf"/>
</dbReference>
<keyword evidence="3" id="KW-1185">Reference proteome</keyword>
<organism evidence="2 3">
    <name type="scientific">Antrihabitans stalactiti</name>
    <dbReference type="NCBI Taxonomy" id="2584121"/>
    <lineage>
        <taxon>Bacteria</taxon>
        <taxon>Bacillati</taxon>
        <taxon>Actinomycetota</taxon>
        <taxon>Actinomycetes</taxon>
        <taxon>Mycobacteriales</taxon>
        <taxon>Nocardiaceae</taxon>
        <taxon>Antrihabitans</taxon>
    </lineage>
</organism>
<evidence type="ECO:0000259" key="1">
    <source>
        <dbReference type="Pfam" id="PF18598"/>
    </source>
</evidence>
<dbReference type="Proteomes" id="UP000535543">
    <property type="component" value="Unassembled WGS sequence"/>
</dbReference>
<dbReference type="EMBL" id="VCQU01000003">
    <property type="protein sequence ID" value="NMN95468.1"/>
    <property type="molecule type" value="Genomic_DNA"/>
</dbReference>
<reference evidence="2 3" key="1">
    <citation type="submission" date="2019-05" db="EMBL/GenBank/DDBJ databases">
        <authorList>
            <person name="Lee S.D."/>
        </authorList>
    </citation>
    <scope>NUCLEOTIDE SEQUENCE [LARGE SCALE GENOMIC DNA]</scope>
    <source>
        <strain evidence="2 3">YC2-7</strain>
    </source>
</reference>
<dbReference type="AlphaFoldDB" id="A0A848KD29"/>
<dbReference type="InterPro" id="IPR041485">
    <property type="entry name" value="TetR_C_36"/>
</dbReference>
<dbReference type="SUPFAM" id="SSF46689">
    <property type="entry name" value="Homeodomain-like"/>
    <property type="match status" value="1"/>
</dbReference>
<comment type="caution">
    <text evidence="2">The sequence shown here is derived from an EMBL/GenBank/DDBJ whole genome shotgun (WGS) entry which is preliminary data.</text>
</comment>